<name>A0A174CUF0_9CLOT</name>
<dbReference type="AlphaFoldDB" id="A0A174CUF0"/>
<accession>A0A174CUF0</accession>
<dbReference type="EMBL" id="CYZV01000009">
    <property type="protein sequence ID" value="CUN93020.1"/>
    <property type="molecule type" value="Genomic_DNA"/>
</dbReference>
<protein>
    <submittedName>
        <fullName evidence="1">N-acetyltransferase GCN5</fullName>
    </submittedName>
</protein>
<reference evidence="1 2" key="1">
    <citation type="submission" date="2015-09" db="EMBL/GenBank/DDBJ databases">
        <authorList>
            <consortium name="Pathogen Informatics"/>
        </authorList>
    </citation>
    <scope>NUCLEOTIDE SEQUENCE [LARGE SCALE GENOMIC DNA]</scope>
    <source>
        <strain evidence="1 2">2789STDY5834855</strain>
    </source>
</reference>
<dbReference type="Proteomes" id="UP000095558">
    <property type="component" value="Unassembled WGS sequence"/>
</dbReference>
<proteinExistence type="predicted"/>
<sequence length="48" mass="5672">METAIKFLVDKNVDKIGLIVIEKNKVAYELYKKRGFIKENTISEWIEL</sequence>
<keyword evidence="1" id="KW-0808">Transferase</keyword>
<dbReference type="InterPro" id="IPR016181">
    <property type="entry name" value="Acyl_CoA_acyltransferase"/>
</dbReference>
<evidence type="ECO:0000313" key="2">
    <source>
        <dbReference type="Proteomes" id="UP000095558"/>
    </source>
</evidence>
<dbReference type="RefSeq" id="WP_207743549.1">
    <property type="nucleotide sequence ID" value="NZ_CYYT01000011.1"/>
</dbReference>
<gene>
    <name evidence="1" type="ORF">ERS852470_01035</name>
</gene>
<dbReference type="Gene3D" id="3.40.630.30">
    <property type="match status" value="1"/>
</dbReference>
<evidence type="ECO:0000313" key="1">
    <source>
        <dbReference type="EMBL" id="CUN93020.1"/>
    </source>
</evidence>
<dbReference type="SUPFAM" id="SSF55729">
    <property type="entry name" value="Acyl-CoA N-acyltransferases (Nat)"/>
    <property type="match status" value="1"/>
</dbReference>
<organism evidence="1 2">
    <name type="scientific">Clostridium disporicum</name>
    <dbReference type="NCBI Taxonomy" id="84024"/>
    <lineage>
        <taxon>Bacteria</taxon>
        <taxon>Bacillati</taxon>
        <taxon>Bacillota</taxon>
        <taxon>Clostridia</taxon>
        <taxon>Eubacteriales</taxon>
        <taxon>Clostridiaceae</taxon>
        <taxon>Clostridium</taxon>
    </lineage>
</organism>
<dbReference type="GO" id="GO:0016740">
    <property type="term" value="F:transferase activity"/>
    <property type="evidence" value="ECO:0007669"/>
    <property type="project" value="UniProtKB-KW"/>
</dbReference>
<dbReference type="GeneID" id="83013658"/>